<sequence length="159" mass="18885">MFLFFDIVLSKGLLSSLFDSIKFENYENFVDEARYDAEIKTNDSALIDLMKTEFVVFGTETCGYTKKALTLLKDKGMSYVFVDKDKNMTNTYEDLKKDLRHETLPLIIRNRRFFGGYGKLKEYFENPYEFYKKYYEKYYGKNYGNTYSTSSEISSFPYQ</sequence>
<dbReference type="GO" id="GO:0016491">
    <property type="term" value="F:oxidoreductase activity"/>
    <property type="evidence" value="ECO:0007669"/>
    <property type="project" value="UniProtKB-ARBA"/>
</dbReference>
<evidence type="ECO:0000313" key="4">
    <source>
        <dbReference type="Proteomes" id="UP000011185"/>
    </source>
</evidence>
<dbReference type="Pfam" id="PF00462">
    <property type="entry name" value="Glutaredoxin"/>
    <property type="match status" value="1"/>
</dbReference>
<dbReference type="InParanoid" id="L7JXC2"/>
<dbReference type="EMBL" id="JH993873">
    <property type="protein sequence ID" value="ELQ76118.1"/>
    <property type="molecule type" value="Genomic_DNA"/>
</dbReference>
<dbReference type="Proteomes" id="UP000011185">
    <property type="component" value="Unassembled WGS sequence"/>
</dbReference>
<feature type="chain" id="PRO_5012519838" evidence="1">
    <location>
        <begin position="16"/>
        <end position="159"/>
    </location>
</feature>
<dbReference type="CDD" id="cd02066">
    <property type="entry name" value="GRX_family"/>
    <property type="match status" value="1"/>
</dbReference>
<protein>
    <submittedName>
        <fullName evidence="3">Glutaredoxin</fullName>
    </submittedName>
</protein>
<keyword evidence="4" id="KW-1185">Reference proteome</keyword>
<dbReference type="AlphaFoldDB" id="L7JXC2"/>
<dbReference type="InterPro" id="IPR036249">
    <property type="entry name" value="Thioredoxin-like_sf"/>
</dbReference>
<dbReference type="PROSITE" id="PS51354">
    <property type="entry name" value="GLUTAREDOXIN_2"/>
    <property type="match status" value="1"/>
</dbReference>
<feature type="domain" description="Glutaredoxin" evidence="2">
    <location>
        <begin position="55"/>
        <end position="112"/>
    </location>
</feature>
<reference evidence="3 4" key="1">
    <citation type="journal article" date="2012" name="PLoS Pathog.">
        <title>The genome of the obligate intracellular parasite Trachipleistophora hominis: new insights into microsporidian genome dynamics and reductive evolution.</title>
        <authorList>
            <person name="Heinz E."/>
            <person name="Williams T.A."/>
            <person name="Nakjang S."/>
            <person name="Noel C.J."/>
            <person name="Swan D.C."/>
            <person name="Goldberg A.V."/>
            <person name="Harris S.R."/>
            <person name="Weinmaier T."/>
            <person name="Markert S."/>
            <person name="Becher D."/>
            <person name="Bernhardt J."/>
            <person name="Dagan T."/>
            <person name="Hacker C."/>
            <person name="Lucocq J.M."/>
            <person name="Schweder T."/>
            <person name="Rattei T."/>
            <person name="Hall N."/>
            <person name="Hirt R.P."/>
            <person name="Embley T.M."/>
        </authorList>
    </citation>
    <scope>NUCLEOTIDE SEQUENCE [LARGE SCALE GENOMIC DNA]</scope>
</reference>
<evidence type="ECO:0000313" key="3">
    <source>
        <dbReference type="EMBL" id="ELQ76118.1"/>
    </source>
</evidence>
<keyword evidence="1" id="KW-0732">Signal</keyword>
<evidence type="ECO:0000259" key="2">
    <source>
        <dbReference type="Pfam" id="PF00462"/>
    </source>
</evidence>
<dbReference type="SUPFAM" id="SSF52833">
    <property type="entry name" value="Thioredoxin-like"/>
    <property type="match status" value="1"/>
</dbReference>
<dbReference type="VEuPathDB" id="MicrosporidiaDB:THOM_0914"/>
<dbReference type="HOGENOM" id="CLU_1662039_0_0_1"/>
<gene>
    <name evidence="3" type="ORF">THOM_0914</name>
</gene>
<dbReference type="OMA" id="DKNMTNT"/>
<evidence type="ECO:0000256" key="1">
    <source>
        <dbReference type="SAM" id="SignalP"/>
    </source>
</evidence>
<dbReference type="InterPro" id="IPR002109">
    <property type="entry name" value="Glutaredoxin"/>
</dbReference>
<dbReference type="OrthoDB" id="415696at2759"/>
<organism evidence="3 4">
    <name type="scientific">Trachipleistophora hominis</name>
    <name type="common">Microsporidian parasite</name>
    <dbReference type="NCBI Taxonomy" id="72359"/>
    <lineage>
        <taxon>Eukaryota</taxon>
        <taxon>Fungi</taxon>
        <taxon>Fungi incertae sedis</taxon>
        <taxon>Microsporidia</taxon>
        <taxon>Pleistophoridae</taxon>
        <taxon>Trachipleistophora</taxon>
    </lineage>
</organism>
<accession>L7JXC2</accession>
<proteinExistence type="predicted"/>
<name>L7JXC2_TRAHO</name>
<dbReference type="Gene3D" id="3.40.30.10">
    <property type="entry name" value="Glutaredoxin"/>
    <property type="match status" value="1"/>
</dbReference>
<feature type="signal peptide" evidence="1">
    <location>
        <begin position="1"/>
        <end position="15"/>
    </location>
</feature>